<evidence type="ECO:0000313" key="3">
    <source>
        <dbReference type="EMBL" id="MFC4988501.1"/>
    </source>
</evidence>
<gene>
    <name evidence="3" type="ORF">ACFPFO_12160</name>
</gene>
<keyword evidence="2" id="KW-1133">Transmembrane helix</keyword>
<evidence type="ECO:0000256" key="1">
    <source>
        <dbReference type="SAM" id="MobiDB-lite"/>
    </source>
</evidence>
<feature type="region of interest" description="Disordered" evidence="1">
    <location>
        <begin position="53"/>
        <end position="90"/>
    </location>
</feature>
<sequence length="90" mass="9261">MADRSIPRPNAYGTIALVCLVGSVVSAFLGAPLSVRGGFGALAVVTVAAAMYRSRSPRPSRDEDADSGDGDDDDEREGELEGQKGATGFS</sequence>
<feature type="transmembrane region" description="Helical" evidence="2">
    <location>
        <begin position="12"/>
        <end position="29"/>
    </location>
</feature>
<keyword evidence="4" id="KW-1185">Reference proteome</keyword>
<evidence type="ECO:0000313" key="4">
    <source>
        <dbReference type="Proteomes" id="UP001595925"/>
    </source>
</evidence>
<reference evidence="3 4" key="1">
    <citation type="journal article" date="2019" name="Int. J. Syst. Evol. Microbiol.">
        <title>The Global Catalogue of Microorganisms (GCM) 10K type strain sequencing project: providing services to taxonomists for standard genome sequencing and annotation.</title>
        <authorList>
            <consortium name="The Broad Institute Genomics Platform"/>
            <consortium name="The Broad Institute Genome Sequencing Center for Infectious Disease"/>
            <person name="Wu L."/>
            <person name="Ma J."/>
        </authorList>
    </citation>
    <scope>NUCLEOTIDE SEQUENCE [LARGE SCALE GENOMIC DNA]</scope>
    <source>
        <strain evidence="3 4">CGMCC 1.15824</strain>
    </source>
</reference>
<feature type="compositionally biased region" description="Acidic residues" evidence="1">
    <location>
        <begin position="63"/>
        <end position="80"/>
    </location>
</feature>
<proteinExistence type="predicted"/>
<protein>
    <submittedName>
        <fullName evidence="3">Uncharacterized protein</fullName>
    </submittedName>
</protein>
<dbReference type="RefSeq" id="WP_224827272.1">
    <property type="nucleotide sequence ID" value="NZ_JAIVEF010000001.1"/>
</dbReference>
<accession>A0ABD5QFD5</accession>
<keyword evidence="2" id="KW-0472">Membrane</keyword>
<dbReference type="Proteomes" id="UP001595925">
    <property type="component" value="Unassembled WGS sequence"/>
</dbReference>
<keyword evidence="2" id="KW-0812">Transmembrane</keyword>
<evidence type="ECO:0000256" key="2">
    <source>
        <dbReference type="SAM" id="Phobius"/>
    </source>
</evidence>
<organism evidence="3 4">
    <name type="scientific">Saliphagus infecundisoli</name>
    <dbReference type="NCBI Taxonomy" id="1849069"/>
    <lineage>
        <taxon>Archaea</taxon>
        <taxon>Methanobacteriati</taxon>
        <taxon>Methanobacteriota</taxon>
        <taxon>Stenosarchaea group</taxon>
        <taxon>Halobacteria</taxon>
        <taxon>Halobacteriales</taxon>
        <taxon>Natrialbaceae</taxon>
        <taxon>Saliphagus</taxon>
    </lineage>
</organism>
<dbReference type="EMBL" id="JBHSJG010000036">
    <property type="protein sequence ID" value="MFC4988501.1"/>
    <property type="molecule type" value="Genomic_DNA"/>
</dbReference>
<dbReference type="AlphaFoldDB" id="A0ABD5QFD5"/>
<comment type="caution">
    <text evidence="3">The sequence shown here is derived from an EMBL/GenBank/DDBJ whole genome shotgun (WGS) entry which is preliminary data.</text>
</comment>
<name>A0ABD5QFD5_9EURY</name>